<reference evidence="1" key="1">
    <citation type="submission" date="2023-10" db="EMBL/GenBank/DDBJ databases">
        <authorList>
            <person name="Domelevo Entfellner J.-B."/>
        </authorList>
    </citation>
    <scope>NUCLEOTIDE SEQUENCE</scope>
</reference>
<dbReference type="Gramene" id="rna-AYBTSS11_LOCUS3030">
    <property type="protein sequence ID" value="CAJ1895967.1"/>
    <property type="gene ID" value="gene-AYBTSS11_LOCUS3030"/>
</dbReference>
<keyword evidence="2" id="KW-1185">Reference proteome</keyword>
<proteinExistence type="predicted"/>
<gene>
    <name evidence="1" type="ORF">AYBTSS11_LOCUS3030</name>
</gene>
<organism evidence="1 2">
    <name type="scientific">Sphenostylis stenocarpa</name>
    <dbReference type="NCBI Taxonomy" id="92480"/>
    <lineage>
        <taxon>Eukaryota</taxon>
        <taxon>Viridiplantae</taxon>
        <taxon>Streptophyta</taxon>
        <taxon>Embryophyta</taxon>
        <taxon>Tracheophyta</taxon>
        <taxon>Spermatophyta</taxon>
        <taxon>Magnoliopsida</taxon>
        <taxon>eudicotyledons</taxon>
        <taxon>Gunneridae</taxon>
        <taxon>Pentapetalae</taxon>
        <taxon>rosids</taxon>
        <taxon>fabids</taxon>
        <taxon>Fabales</taxon>
        <taxon>Fabaceae</taxon>
        <taxon>Papilionoideae</taxon>
        <taxon>50 kb inversion clade</taxon>
        <taxon>NPAAA clade</taxon>
        <taxon>indigoferoid/millettioid clade</taxon>
        <taxon>Phaseoleae</taxon>
        <taxon>Sphenostylis</taxon>
    </lineage>
</organism>
<evidence type="ECO:0000313" key="2">
    <source>
        <dbReference type="Proteomes" id="UP001189624"/>
    </source>
</evidence>
<protein>
    <submittedName>
        <fullName evidence="1">Uncharacterized protein</fullName>
    </submittedName>
</protein>
<dbReference type="AlphaFoldDB" id="A0AA86RRA7"/>
<name>A0AA86RRA7_9FABA</name>
<dbReference type="Proteomes" id="UP001189624">
    <property type="component" value="Chromosome 1"/>
</dbReference>
<sequence>MEVVAGERWFALNSSRLRRSERKAYWWHRYYAFLSSQTVCVFYPVSKREGLWYDE</sequence>
<accession>A0AA86RRA7</accession>
<evidence type="ECO:0000313" key="1">
    <source>
        <dbReference type="EMBL" id="CAJ1895967.1"/>
    </source>
</evidence>
<dbReference type="EMBL" id="OY731398">
    <property type="protein sequence ID" value="CAJ1895967.1"/>
    <property type="molecule type" value="Genomic_DNA"/>
</dbReference>